<organism evidence="1">
    <name type="scientific">Ignisphaera aggregans</name>
    <dbReference type="NCBI Taxonomy" id="334771"/>
    <lineage>
        <taxon>Archaea</taxon>
        <taxon>Thermoproteota</taxon>
        <taxon>Thermoprotei</taxon>
        <taxon>Desulfurococcales</taxon>
        <taxon>Desulfurococcaceae</taxon>
        <taxon>Ignisphaera</taxon>
    </lineage>
</organism>
<protein>
    <submittedName>
        <fullName evidence="1">Uncharacterized protein</fullName>
    </submittedName>
</protein>
<proteinExistence type="predicted"/>
<comment type="caution">
    <text evidence="1">The sequence shown here is derived from an EMBL/GenBank/DDBJ whole genome shotgun (WGS) entry which is preliminary data.</text>
</comment>
<gene>
    <name evidence="1" type="ORF">ENO26_03115</name>
</gene>
<dbReference type="AlphaFoldDB" id="A0A7J2U144"/>
<accession>A0A7J2U144</accession>
<reference evidence="1" key="1">
    <citation type="journal article" date="2020" name="mSystems">
        <title>Genome- and Community-Level Interaction Insights into Carbon Utilization and Element Cycling Functions of Hydrothermarchaeota in Hydrothermal Sediment.</title>
        <authorList>
            <person name="Zhou Z."/>
            <person name="Liu Y."/>
            <person name="Xu W."/>
            <person name="Pan J."/>
            <person name="Luo Z.H."/>
            <person name="Li M."/>
        </authorList>
    </citation>
    <scope>NUCLEOTIDE SEQUENCE [LARGE SCALE GENOMIC DNA]</scope>
    <source>
        <strain evidence="1">SpSt-125</strain>
    </source>
</reference>
<dbReference type="EMBL" id="DSEU01000017">
    <property type="protein sequence ID" value="HEM66550.1"/>
    <property type="molecule type" value="Genomic_DNA"/>
</dbReference>
<evidence type="ECO:0000313" key="1">
    <source>
        <dbReference type="EMBL" id="HEM66550.1"/>
    </source>
</evidence>
<name>A0A7J2U144_9CREN</name>
<sequence>MLKARISLCKVEPPDIQTYRHFLTHIAICSGIGEISISEVPAEFAKVLSKGSEVIIPCTMSAKLSESIAKYCKDVEKEIFYIKLSPL</sequence>